<dbReference type="EMBL" id="CP024199">
    <property type="protein sequence ID" value="AUG54275.1"/>
    <property type="molecule type" value="Genomic_DNA"/>
</dbReference>
<evidence type="ECO:0008006" key="4">
    <source>
        <dbReference type="Google" id="ProtNLM"/>
    </source>
</evidence>
<sequence length="194" mass="22626">MTAENFWPFIYNFNPFDWSALSAVAALLGLAINIFLLATVYIGYRSIRDGQAAHVSNILIWAAEQMDSIKEDIQVIRNNKDPHNEFSDEYQSSARRVSAIFQRLGYMAHNGLINPIHFKNMWGLSFVLMWQELEPWVKHLREQNGEPKTLSEGAFSRVDFERMALKYEKHFSEIINRMQKTQPTDEDLTDKDKH</sequence>
<feature type="transmembrane region" description="Helical" evidence="1">
    <location>
        <begin position="20"/>
        <end position="44"/>
    </location>
</feature>
<evidence type="ECO:0000313" key="2">
    <source>
        <dbReference type="EMBL" id="AUG54275.1"/>
    </source>
</evidence>
<name>A0ABN5FI16_9PROT</name>
<keyword evidence="1" id="KW-1133">Transmembrane helix</keyword>
<keyword evidence="3" id="KW-1185">Reference proteome</keyword>
<keyword evidence="1" id="KW-0472">Membrane</keyword>
<gene>
    <name evidence="2" type="ORF">CSC3H3_17285</name>
</gene>
<dbReference type="Proteomes" id="UP000233458">
    <property type="component" value="Chromosome"/>
</dbReference>
<dbReference type="InterPro" id="IPR031876">
    <property type="entry name" value="DUF4760"/>
</dbReference>
<accession>A0ABN5FI16</accession>
<evidence type="ECO:0000256" key="1">
    <source>
        <dbReference type="SAM" id="Phobius"/>
    </source>
</evidence>
<evidence type="ECO:0000313" key="3">
    <source>
        <dbReference type="Proteomes" id="UP000233458"/>
    </source>
</evidence>
<protein>
    <recommendedName>
        <fullName evidence="4">DUF4760 domain-containing protein</fullName>
    </recommendedName>
</protein>
<keyword evidence="1" id="KW-0812">Transmembrane</keyword>
<reference evidence="2 3" key="1">
    <citation type="submission" date="2017-10" db="EMBL/GenBank/DDBJ databases">
        <title>Biodiversity and function of Thalassospira species in the particle-attached aromatic-hydrocarbon-degrading consortia from the surface seawater of the China South Sea.</title>
        <authorList>
            <person name="Dong C."/>
            <person name="Liu R."/>
            <person name="Shao Z."/>
        </authorList>
    </citation>
    <scope>NUCLEOTIDE SEQUENCE [LARGE SCALE GENOMIC DNA]</scope>
    <source>
        <strain evidence="2 3">CSC3H3</strain>
    </source>
</reference>
<proteinExistence type="predicted"/>
<organism evidence="2 3">
    <name type="scientific">Thalassospira marina</name>
    <dbReference type="NCBI Taxonomy" id="2048283"/>
    <lineage>
        <taxon>Bacteria</taxon>
        <taxon>Pseudomonadati</taxon>
        <taxon>Pseudomonadota</taxon>
        <taxon>Alphaproteobacteria</taxon>
        <taxon>Rhodospirillales</taxon>
        <taxon>Thalassospiraceae</taxon>
        <taxon>Thalassospira</taxon>
    </lineage>
</organism>
<dbReference type="Pfam" id="PF15956">
    <property type="entry name" value="DUF4760"/>
    <property type="match status" value="1"/>
</dbReference>
<dbReference type="RefSeq" id="WP_101285636.1">
    <property type="nucleotide sequence ID" value="NZ_CP024199.1"/>
</dbReference>